<dbReference type="OrthoDB" id="3063206at2759"/>
<organism evidence="2 3">
    <name type="scientific">Laetiporus sulphureus 93-53</name>
    <dbReference type="NCBI Taxonomy" id="1314785"/>
    <lineage>
        <taxon>Eukaryota</taxon>
        <taxon>Fungi</taxon>
        <taxon>Dikarya</taxon>
        <taxon>Basidiomycota</taxon>
        <taxon>Agaricomycotina</taxon>
        <taxon>Agaricomycetes</taxon>
        <taxon>Polyporales</taxon>
        <taxon>Laetiporus</taxon>
    </lineage>
</organism>
<name>A0A165F363_9APHY</name>
<protein>
    <submittedName>
        <fullName evidence="2">Uncharacterized protein</fullName>
    </submittedName>
</protein>
<evidence type="ECO:0000313" key="2">
    <source>
        <dbReference type="EMBL" id="KZT08280.1"/>
    </source>
</evidence>
<keyword evidence="1" id="KW-0812">Transmembrane</keyword>
<dbReference type="GeneID" id="63825609"/>
<dbReference type="RefSeq" id="XP_040766020.1">
    <property type="nucleotide sequence ID" value="XM_040908580.1"/>
</dbReference>
<keyword evidence="1" id="KW-0472">Membrane</keyword>
<dbReference type="Proteomes" id="UP000076871">
    <property type="component" value="Unassembled WGS sequence"/>
</dbReference>
<reference evidence="2 3" key="1">
    <citation type="journal article" date="2016" name="Mol. Biol. Evol.">
        <title>Comparative Genomics of Early-Diverging Mushroom-Forming Fungi Provides Insights into the Origins of Lignocellulose Decay Capabilities.</title>
        <authorList>
            <person name="Nagy L.G."/>
            <person name="Riley R."/>
            <person name="Tritt A."/>
            <person name="Adam C."/>
            <person name="Daum C."/>
            <person name="Floudas D."/>
            <person name="Sun H."/>
            <person name="Yadav J.S."/>
            <person name="Pangilinan J."/>
            <person name="Larsson K.H."/>
            <person name="Matsuura K."/>
            <person name="Barry K."/>
            <person name="Labutti K."/>
            <person name="Kuo R."/>
            <person name="Ohm R.A."/>
            <person name="Bhattacharya S.S."/>
            <person name="Shirouzu T."/>
            <person name="Yoshinaga Y."/>
            <person name="Martin F.M."/>
            <person name="Grigoriev I.V."/>
            <person name="Hibbett D.S."/>
        </authorList>
    </citation>
    <scope>NUCLEOTIDE SEQUENCE [LARGE SCALE GENOMIC DNA]</scope>
    <source>
        <strain evidence="2 3">93-53</strain>
    </source>
</reference>
<accession>A0A165F363</accession>
<evidence type="ECO:0000313" key="3">
    <source>
        <dbReference type="Proteomes" id="UP000076871"/>
    </source>
</evidence>
<keyword evidence="1" id="KW-1133">Transmembrane helix</keyword>
<dbReference type="AlphaFoldDB" id="A0A165F363"/>
<proteinExistence type="predicted"/>
<dbReference type="InParanoid" id="A0A165F363"/>
<feature type="transmembrane region" description="Helical" evidence="1">
    <location>
        <begin position="69"/>
        <end position="92"/>
    </location>
</feature>
<keyword evidence="3" id="KW-1185">Reference proteome</keyword>
<dbReference type="EMBL" id="KV427616">
    <property type="protein sequence ID" value="KZT08280.1"/>
    <property type="molecule type" value="Genomic_DNA"/>
</dbReference>
<evidence type="ECO:0000256" key="1">
    <source>
        <dbReference type="SAM" id="Phobius"/>
    </source>
</evidence>
<sequence>MCFVLHEATTGFRPTQTVVAKLIIYSINRGIVLTVMQILQTALIPSTNRELDQIFYFPMSTGENTAFYYSYRLISSSVLVYVNAVLAVYVCFRLHR</sequence>
<gene>
    <name evidence="2" type="ORF">LAESUDRAFT_724300</name>
</gene>